<dbReference type="InterPro" id="IPR050187">
    <property type="entry name" value="Lipid_Phosphate_FormReg"/>
</dbReference>
<dbReference type="PANTHER" id="PTHR12358">
    <property type="entry name" value="SPHINGOSINE KINASE"/>
    <property type="match status" value="1"/>
</dbReference>
<keyword evidence="3" id="KW-1185">Reference proteome</keyword>
<accession>A0A8J5QG99</accession>
<dbReference type="OrthoDB" id="3853857at2759"/>
<dbReference type="GeneID" id="73468031"/>
<dbReference type="EMBL" id="JAGSYN010000051">
    <property type="protein sequence ID" value="KAG7665174.1"/>
    <property type="molecule type" value="Genomic_DNA"/>
</dbReference>
<feature type="domain" description="DAGKc" evidence="1">
    <location>
        <begin position="55"/>
        <end position="197"/>
    </location>
</feature>
<dbReference type="PANTHER" id="PTHR12358:SF108">
    <property type="entry name" value="DAGKC DOMAIN-CONTAINING PROTEIN"/>
    <property type="match status" value="1"/>
</dbReference>
<name>A0A8J5QG99_9ASCO</name>
<evidence type="ECO:0000313" key="2">
    <source>
        <dbReference type="EMBL" id="KAG7665174.1"/>
    </source>
</evidence>
<comment type="caution">
    <text evidence="2">The sequence shown here is derived from an EMBL/GenBank/DDBJ whole genome shotgun (WGS) entry which is preliminary data.</text>
</comment>
<dbReference type="AlphaFoldDB" id="A0A8J5QG99"/>
<dbReference type="Proteomes" id="UP000694255">
    <property type="component" value="Unassembled WGS sequence"/>
</dbReference>
<dbReference type="Pfam" id="PF00781">
    <property type="entry name" value="DAGK_cat"/>
    <property type="match status" value="1"/>
</dbReference>
<dbReference type="PROSITE" id="PS50146">
    <property type="entry name" value="DAGK"/>
    <property type="match status" value="1"/>
</dbReference>
<dbReference type="InterPro" id="IPR001206">
    <property type="entry name" value="Diacylglycerol_kinase_cat_dom"/>
</dbReference>
<evidence type="ECO:0000313" key="3">
    <source>
        <dbReference type="Proteomes" id="UP000694255"/>
    </source>
</evidence>
<evidence type="ECO:0000259" key="1">
    <source>
        <dbReference type="PROSITE" id="PS50146"/>
    </source>
</evidence>
<dbReference type="RefSeq" id="XP_049265406.1">
    <property type="nucleotide sequence ID" value="XM_049404862.1"/>
</dbReference>
<protein>
    <recommendedName>
        <fullName evidence="1">DAGKc domain-containing protein</fullName>
    </recommendedName>
</protein>
<organism evidence="2 3">
    <name type="scientific">[Candida] subhashii</name>
    <dbReference type="NCBI Taxonomy" id="561895"/>
    <lineage>
        <taxon>Eukaryota</taxon>
        <taxon>Fungi</taxon>
        <taxon>Dikarya</taxon>
        <taxon>Ascomycota</taxon>
        <taxon>Saccharomycotina</taxon>
        <taxon>Pichiomycetes</taxon>
        <taxon>Debaryomycetaceae</taxon>
        <taxon>Spathaspora</taxon>
    </lineage>
</organism>
<dbReference type="GO" id="GO:0005737">
    <property type="term" value="C:cytoplasm"/>
    <property type="evidence" value="ECO:0007669"/>
    <property type="project" value="TreeGrafter"/>
</dbReference>
<dbReference type="GO" id="GO:0046512">
    <property type="term" value="P:sphingosine biosynthetic process"/>
    <property type="evidence" value="ECO:0007669"/>
    <property type="project" value="TreeGrafter"/>
</dbReference>
<dbReference type="GO" id="GO:0016020">
    <property type="term" value="C:membrane"/>
    <property type="evidence" value="ECO:0007669"/>
    <property type="project" value="TreeGrafter"/>
</dbReference>
<sequence>MTNQRLYIEKKDTIVNLSIDNNNNHYKFNIEQQNQQDSAKDDVITIPSQLPNYLTSPNQVFIIDSIKSGTGRSSSSSNDIYHTIINPLFKLLDINYQYFKTISSKSISKFANQFNPQYASTIIFISGDTSINEFINGLPTGTTNDNNKISIFPIPNGTGNSLALSLNLQDQLSALTTLLTSTNPPHPLHLYTIQFPTGSYLSLHNEKHSEITHKLNFLVVFSWAFHASLVADSDTPELRKHGLERFKIAAANNLNQEQKYDAECYINSKKIDGPFAYWLVTGSDRFEPTFEISPHSDILENGFYLVAFKTGQDIMKIMYQVYDKGNHINNPDVIYEKLIPGDEIILKTKNSSSIRKRRFCLDGSIIVLPEQEEHEIKIQIGDYIHNNWQFFIIH</sequence>
<dbReference type="GO" id="GO:0001727">
    <property type="term" value="F:lipid kinase activity"/>
    <property type="evidence" value="ECO:0007669"/>
    <property type="project" value="TreeGrafter"/>
</dbReference>
<reference evidence="2 3" key="1">
    <citation type="journal article" date="2021" name="DNA Res.">
        <title>Genome analysis of Candida subhashii reveals its hybrid nature and dual mitochondrial genome conformations.</title>
        <authorList>
            <person name="Mixao V."/>
            <person name="Hegedusova E."/>
            <person name="Saus E."/>
            <person name="Pryszcz L.P."/>
            <person name="Cillingova A."/>
            <person name="Nosek J."/>
            <person name="Gabaldon T."/>
        </authorList>
    </citation>
    <scope>NUCLEOTIDE SEQUENCE [LARGE SCALE GENOMIC DNA]</scope>
    <source>
        <strain evidence="2 3">CBS 10753</strain>
    </source>
</reference>
<proteinExistence type="predicted"/>
<gene>
    <name evidence="2" type="ORF">J8A68_001230</name>
</gene>